<gene>
    <name evidence="2" type="ORF">PVAP13_3NG278723</name>
</gene>
<name>A0A8T0UPI7_PANVG</name>
<organism evidence="2 3">
    <name type="scientific">Panicum virgatum</name>
    <name type="common">Blackwell switchgrass</name>
    <dbReference type="NCBI Taxonomy" id="38727"/>
    <lineage>
        <taxon>Eukaryota</taxon>
        <taxon>Viridiplantae</taxon>
        <taxon>Streptophyta</taxon>
        <taxon>Embryophyta</taxon>
        <taxon>Tracheophyta</taxon>
        <taxon>Spermatophyta</taxon>
        <taxon>Magnoliopsida</taxon>
        <taxon>Liliopsida</taxon>
        <taxon>Poales</taxon>
        <taxon>Poaceae</taxon>
        <taxon>PACMAD clade</taxon>
        <taxon>Panicoideae</taxon>
        <taxon>Panicodae</taxon>
        <taxon>Paniceae</taxon>
        <taxon>Panicinae</taxon>
        <taxon>Panicum</taxon>
        <taxon>Panicum sect. Hiantes</taxon>
    </lineage>
</organism>
<feature type="compositionally biased region" description="Low complexity" evidence="1">
    <location>
        <begin position="64"/>
        <end position="74"/>
    </location>
</feature>
<feature type="compositionally biased region" description="Low complexity" evidence="1">
    <location>
        <begin position="117"/>
        <end position="126"/>
    </location>
</feature>
<dbReference type="Proteomes" id="UP000823388">
    <property type="component" value="Chromosome 3N"/>
</dbReference>
<dbReference type="AlphaFoldDB" id="A0A8T0UPI7"/>
<feature type="region of interest" description="Disordered" evidence="1">
    <location>
        <begin position="64"/>
        <end position="211"/>
    </location>
</feature>
<protein>
    <submittedName>
        <fullName evidence="2">Uncharacterized protein</fullName>
    </submittedName>
</protein>
<dbReference type="EMBL" id="CM029042">
    <property type="protein sequence ID" value="KAG2622239.1"/>
    <property type="molecule type" value="Genomic_DNA"/>
</dbReference>
<sequence length="279" mass="30569">MLIKKIYFTFATHRHATSIIKKRLSKTFFGSYLRFQCSALRFRCQAPLSFVCLSAPLPPPPTLPRRFLLRASSPTVPPPPPSSRKGRCRRASPRRHSGLRPSPPSPSPLRHPDSGLAPPSRRTPAVPAAPPRRFRIGPHRRRAPCLSLRTASSPDSRYGAQSIVPKARPPSVAPASPRRRSTSPTTSCAGAPRFLRPSLLHPAAPPTPASHTHPLLRCFPWRRFPLPTLSRPAAPAAPPPAALALAPSPARCRRSRPRGRHRHHAAARRRPAEAGSPQP</sequence>
<feature type="compositionally biased region" description="Low complexity" evidence="1">
    <location>
        <begin position="173"/>
        <end position="187"/>
    </location>
</feature>
<feature type="compositionally biased region" description="Basic residues" evidence="1">
    <location>
        <begin position="251"/>
        <end position="269"/>
    </location>
</feature>
<proteinExistence type="predicted"/>
<reference evidence="2" key="1">
    <citation type="submission" date="2020-05" db="EMBL/GenBank/DDBJ databases">
        <title>WGS assembly of Panicum virgatum.</title>
        <authorList>
            <person name="Lovell J.T."/>
            <person name="Jenkins J."/>
            <person name="Shu S."/>
            <person name="Juenger T.E."/>
            <person name="Schmutz J."/>
        </authorList>
    </citation>
    <scope>NUCLEOTIDE SEQUENCE</scope>
    <source>
        <strain evidence="2">AP13</strain>
    </source>
</reference>
<evidence type="ECO:0000313" key="3">
    <source>
        <dbReference type="Proteomes" id="UP000823388"/>
    </source>
</evidence>
<feature type="compositionally biased region" description="Basic residues" evidence="1">
    <location>
        <begin position="132"/>
        <end position="143"/>
    </location>
</feature>
<feature type="region of interest" description="Disordered" evidence="1">
    <location>
        <begin position="231"/>
        <end position="279"/>
    </location>
</feature>
<evidence type="ECO:0000256" key="1">
    <source>
        <dbReference type="SAM" id="MobiDB-lite"/>
    </source>
</evidence>
<evidence type="ECO:0000313" key="2">
    <source>
        <dbReference type="EMBL" id="KAG2622239.1"/>
    </source>
</evidence>
<comment type="caution">
    <text evidence="2">The sequence shown here is derived from an EMBL/GenBank/DDBJ whole genome shotgun (WGS) entry which is preliminary data.</text>
</comment>
<accession>A0A8T0UPI7</accession>
<keyword evidence="3" id="KW-1185">Reference proteome</keyword>
<feature type="compositionally biased region" description="Basic residues" evidence="1">
    <location>
        <begin position="84"/>
        <end position="98"/>
    </location>
</feature>